<keyword evidence="2" id="KW-0378">Hydrolase</keyword>
<dbReference type="RefSeq" id="WP_272437864.1">
    <property type="nucleotide sequence ID" value="NZ_JAMQKB010000028.1"/>
</dbReference>
<organism evidence="2 3">
    <name type="scientific">Terrihalobacillus insolitus</name>
    <dbReference type="NCBI Taxonomy" id="2950438"/>
    <lineage>
        <taxon>Bacteria</taxon>
        <taxon>Bacillati</taxon>
        <taxon>Bacillota</taxon>
        <taxon>Bacilli</taxon>
        <taxon>Bacillales</taxon>
        <taxon>Bacillaceae</taxon>
        <taxon>Terrihalobacillus</taxon>
    </lineage>
</organism>
<feature type="chain" id="PRO_5040864118" evidence="1">
    <location>
        <begin position="19"/>
        <end position="151"/>
    </location>
</feature>
<accession>A0A9X3WUU2</accession>
<evidence type="ECO:0000256" key="1">
    <source>
        <dbReference type="SAM" id="SignalP"/>
    </source>
</evidence>
<sequence length="151" mass="17383">MKIFLVATLLLLSTVLFGCSVNEKKEEDTSVKNEETSSMDFEVYEDIERNVDLYPWYSFREELPIGQKDKWFDTRLKGDKTYVIILGGEQSNGGYHLEIGDVTESENVITINAKLVSLNEGTDAFYTPISVIIFDDANFNKEIEVKWDYKE</sequence>
<protein>
    <submittedName>
        <fullName evidence="2">Protease complex subunit PrcB family protein</fullName>
    </submittedName>
</protein>
<name>A0A9X3WUU2_9BACI</name>
<reference evidence="2" key="1">
    <citation type="submission" date="2022-06" db="EMBL/GenBank/DDBJ databases">
        <title>Aquibacillus sp. a new bacterium isolated from soil saline samples.</title>
        <authorList>
            <person name="Galisteo C."/>
            <person name="De La Haba R."/>
            <person name="Sanchez-Porro C."/>
            <person name="Ventosa A."/>
        </authorList>
    </citation>
    <scope>NUCLEOTIDE SEQUENCE</scope>
    <source>
        <strain evidence="2">3ASR75-11</strain>
    </source>
</reference>
<evidence type="ECO:0000313" key="3">
    <source>
        <dbReference type="Proteomes" id="UP001145050"/>
    </source>
</evidence>
<dbReference type="PROSITE" id="PS51257">
    <property type="entry name" value="PROKAR_LIPOPROTEIN"/>
    <property type="match status" value="1"/>
</dbReference>
<dbReference type="GO" id="GO:0006508">
    <property type="term" value="P:proteolysis"/>
    <property type="evidence" value="ECO:0007669"/>
    <property type="project" value="UniProtKB-KW"/>
</dbReference>
<keyword evidence="2" id="KW-0645">Protease</keyword>
<dbReference type="AlphaFoldDB" id="A0A9X3WUU2"/>
<evidence type="ECO:0000313" key="2">
    <source>
        <dbReference type="EMBL" id="MDC3426045.1"/>
    </source>
</evidence>
<dbReference type="EMBL" id="JAMQKB010000028">
    <property type="protein sequence ID" value="MDC3426045.1"/>
    <property type="molecule type" value="Genomic_DNA"/>
</dbReference>
<proteinExistence type="predicted"/>
<keyword evidence="3" id="KW-1185">Reference proteome</keyword>
<dbReference type="Proteomes" id="UP001145050">
    <property type="component" value="Unassembled WGS sequence"/>
</dbReference>
<dbReference type="GO" id="GO:0008233">
    <property type="term" value="F:peptidase activity"/>
    <property type="evidence" value="ECO:0007669"/>
    <property type="project" value="UniProtKB-KW"/>
</dbReference>
<keyword evidence="1" id="KW-0732">Signal</keyword>
<comment type="caution">
    <text evidence="2">The sequence shown here is derived from an EMBL/GenBank/DDBJ whole genome shotgun (WGS) entry which is preliminary data.</text>
</comment>
<feature type="signal peptide" evidence="1">
    <location>
        <begin position="1"/>
        <end position="18"/>
    </location>
</feature>
<gene>
    <name evidence="2" type="ORF">NC797_16195</name>
</gene>